<feature type="region of interest" description="Disordered" evidence="1">
    <location>
        <begin position="52"/>
        <end position="113"/>
    </location>
</feature>
<feature type="region of interest" description="Disordered" evidence="1">
    <location>
        <begin position="1"/>
        <end position="25"/>
    </location>
</feature>
<accession>A0A0G2J183</accession>
<feature type="compositionally biased region" description="Low complexity" evidence="1">
    <location>
        <begin position="97"/>
        <end position="113"/>
    </location>
</feature>
<evidence type="ECO:0000313" key="3">
    <source>
        <dbReference type="Proteomes" id="UP000034164"/>
    </source>
</evidence>
<dbReference type="VEuPathDB" id="FungiDB:EMCG_02701"/>
<evidence type="ECO:0000313" key="2">
    <source>
        <dbReference type="EMBL" id="KKZ62989.1"/>
    </source>
</evidence>
<reference evidence="3" key="1">
    <citation type="journal article" date="2015" name="PLoS Genet.">
        <title>The dynamic genome and transcriptome of the human fungal pathogen Blastomyces and close relative Emmonsia.</title>
        <authorList>
            <person name="Munoz J.F."/>
            <person name="Gauthier G.M."/>
            <person name="Desjardins C.A."/>
            <person name="Gallo J.E."/>
            <person name="Holder J."/>
            <person name="Sullivan T.D."/>
            <person name="Marty A.J."/>
            <person name="Carmen J.C."/>
            <person name="Chen Z."/>
            <person name="Ding L."/>
            <person name="Gujja S."/>
            <person name="Magrini V."/>
            <person name="Misas E."/>
            <person name="Mitreva M."/>
            <person name="Priest M."/>
            <person name="Saif S."/>
            <person name="Whiston E.A."/>
            <person name="Young S."/>
            <person name="Zeng Q."/>
            <person name="Goldman W.E."/>
            <person name="Mardis E.R."/>
            <person name="Taylor J.W."/>
            <person name="McEwen J.G."/>
            <person name="Clay O.K."/>
            <person name="Klein B.S."/>
            <person name="Cuomo C.A."/>
        </authorList>
    </citation>
    <scope>NUCLEOTIDE SEQUENCE [LARGE SCALE GENOMIC DNA]</scope>
    <source>
        <strain evidence="3">UAMH 3008</strain>
    </source>
</reference>
<sequence length="204" mass="21941">MSSNKAEAGATNDNAATTKNYDEIQKALPASEQNISGLENLTALESPLINLSFTAPSSADPDDKGNPNEENVPHDNDDEQEHEINNDSGDDANSTISTTNSVPSSASSSASLSTQTQMTLLARQVRSTLNEIVAVENSLAVLAAYDISEIAEHLQRTTSRILEVYISLWELFEEEEDTNGGHEMAATIRAVIGEYPTIRGRCGI</sequence>
<dbReference type="Proteomes" id="UP000034164">
    <property type="component" value="Unassembled WGS sequence"/>
</dbReference>
<feature type="compositionally biased region" description="Polar residues" evidence="1">
    <location>
        <begin position="1"/>
        <end position="19"/>
    </location>
</feature>
<organism evidence="2 3">
    <name type="scientific">[Emmonsia] crescens</name>
    <dbReference type="NCBI Taxonomy" id="73230"/>
    <lineage>
        <taxon>Eukaryota</taxon>
        <taxon>Fungi</taxon>
        <taxon>Dikarya</taxon>
        <taxon>Ascomycota</taxon>
        <taxon>Pezizomycotina</taxon>
        <taxon>Eurotiomycetes</taxon>
        <taxon>Eurotiomycetidae</taxon>
        <taxon>Onygenales</taxon>
        <taxon>Ajellomycetaceae</taxon>
        <taxon>Emergomyces</taxon>
    </lineage>
</organism>
<dbReference type="EMBL" id="LCZI01001016">
    <property type="protein sequence ID" value="KKZ62989.1"/>
    <property type="molecule type" value="Genomic_DNA"/>
</dbReference>
<protein>
    <submittedName>
        <fullName evidence="2">Uncharacterized protein</fullName>
    </submittedName>
</protein>
<gene>
    <name evidence="2" type="ORF">EMCG_02701</name>
</gene>
<proteinExistence type="predicted"/>
<name>A0A0G2J183_9EURO</name>
<dbReference type="AlphaFoldDB" id="A0A0G2J183"/>
<evidence type="ECO:0000256" key="1">
    <source>
        <dbReference type="SAM" id="MobiDB-lite"/>
    </source>
</evidence>
<comment type="caution">
    <text evidence="2">The sequence shown here is derived from an EMBL/GenBank/DDBJ whole genome shotgun (WGS) entry which is preliminary data.</text>
</comment>
<dbReference type="OrthoDB" id="4188710at2759"/>
<feature type="compositionally biased region" description="Basic and acidic residues" evidence="1">
    <location>
        <begin position="61"/>
        <end position="75"/>
    </location>
</feature>